<name>A0A8D8LKP1_9HEMI</name>
<organism evidence="1">
    <name type="scientific">Cacopsylla melanoneura</name>
    <dbReference type="NCBI Taxonomy" id="428564"/>
    <lineage>
        <taxon>Eukaryota</taxon>
        <taxon>Metazoa</taxon>
        <taxon>Ecdysozoa</taxon>
        <taxon>Arthropoda</taxon>
        <taxon>Hexapoda</taxon>
        <taxon>Insecta</taxon>
        <taxon>Pterygota</taxon>
        <taxon>Neoptera</taxon>
        <taxon>Paraneoptera</taxon>
        <taxon>Hemiptera</taxon>
        <taxon>Sternorrhyncha</taxon>
        <taxon>Psylloidea</taxon>
        <taxon>Psyllidae</taxon>
        <taxon>Psyllinae</taxon>
        <taxon>Cacopsylla</taxon>
    </lineage>
</organism>
<reference evidence="1" key="1">
    <citation type="submission" date="2021-05" db="EMBL/GenBank/DDBJ databases">
        <authorList>
            <person name="Alioto T."/>
            <person name="Alioto T."/>
            <person name="Gomez Garrido J."/>
        </authorList>
    </citation>
    <scope>NUCLEOTIDE SEQUENCE</scope>
</reference>
<dbReference type="EMBL" id="HBUF01006424">
    <property type="protein sequence ID" value="CAG6607081.1"/>
    <property type="molecule type" value="Transcribed_RNA"/>
</dbReference>
<sequence length="103" mass="11383">MLLGDGSTEVNPTINILSSSFSSSSISSPISIWSSFRGNLISSIIITSLHLHNISVRSLPLYNILMGILRLHNISIPLCISITSRWKFSLFITSWRESGTYLA</sequence>
<protein>
    <submittedName>
        <fullName evidence="1">Uncharacterized protein</fullName>
    </submittedName>
</protein>
<evidence type="ECO:0000313" key="1">
    <source>
        <dbReference type="EMBL" id="CAG6607081.1"/>
    </source>
</evidence>
<dbReference type="AlphaFoldDB" id="A0A8D8LKP1"/>
<proteinExistence type="predicted"/>
<accession>A0A8D8LKP1</accession>